<dbReference type="Pfam" id="PF07690">
    <property type="entry name" value="MFS_1"/>
    <property type="match status" value="1"/>
</dbReference>
<name>A0A163VQ62_9BACL</name>
<evidence type="ECO:0000313" key="7">
    <source>
        <dbReference type="EMBL" id="KZE75231.1"/>
    </source>
</evidence>
<evidence type="ECO:0000256" key="4">
    <source>
        <dbReference type="ARBA" id="ARBA00022989"/>
    </source>
</evidence>
<proteinExistence type="predicted"/>
<dbReference type="AlphaFoldDB" id="A0A163VQ62"/>
<gene>
    <name evidence="7" type="ORF">AV654_26930</name>
</gene>
<feature type="transmembrane region" description="Helical" evidence="6">
    <location>
        <begin position="286"/>
        <end position="303"/>
    </location>
</feature>
<feature type="transmembrane region" description="Helical" evidence="6">
    <location>
        <begin position="38"/>
        <end position="59"/>
    </location>
</feature>
<dbReference type="RefSeq" id="WP_063184886.1">
    <property type="nucleotide sequence ID" value="NZ_LQRA01000073.1"/>
</dbReference>
<evidence type="ECO:0000256" key="1">
    <source>
        <dbReference type="ARBA" id="ARBA00004651"/>
    </source>
</evidence>
<sequence>MIKKSFYFLWGSQAISNIADIIYLMSVISFVFGNTHSLLSTVIVPLVRFLSQIISGLIFPLMVSRFRLVKILVFAQLAQFSIFLCFMVFYLLSKSIPLALMFLLIFCISFFDAWVKPCRNSIIPRLASKEALVKVNGLISTTDQIIKCSSWAFSGILVIVLGTFNSMIIVLASLFIATILASLVKDNSDQENKSYNKKSKWVQAAEGWKTSFRDKRIRTIFIVDAIDTIGGTAWLGAFVLAFCVQVLNKDESWWGLANGSFFAGSIIGGLLVVSVANYFNNKKFPLMLWGLVMYAAIAGVFAFNGNPFVAIALMFLMGPPLQVTAVIRRTLLQENAEKDKLPKVMACLEVTNNVFFSVSLLSLGWIADTFGIQTIYAVASLVTLGSVAIGVFARSNFAEQKTKMLQSEAVRH</sequence>
<feature type="transmembrane region" description="Helical" evidence="6">
    <location>
        <begin position="221"/>
        <end position="247"/>
    </location>
</feature>
<dbReference type="InterPro" id="IPR011701">
    <property type="entry name" value="MFS"/>
</dbReference>
<dbReference type="GO" id="GO:0005886">
    <property type="term" value="C:plasma membrane"/>
    <property type="evidence" value="ECO:0007669"/>
    <property type="project" value="UniProtKB-SubCell"/>
</dbReference>
<dbReference type="GO" id="GO:0022857">
    <property type="term" value="F:transmembrane transporter activity"/>
    <property type="evidence" value="ECO:0007669"/>
    <property type="project" value="InterPro"/>
</dbReference>
<feature type="transmembrane region" description="Helical" evidence="6">
    <location>
        <begin position="7"/>
        <end position="32"/>
    </location>
</feature>
<evidence type="ECO:0008006" key="9">
    <source>
        <dbReference type="Google" id="ProtNLM"/>
    </source>
</evidence>
<dbReference type="PANTHER" id="PTHR23513:SF19">
    <property type="entry name" value="MAJOR FACILITATOR SUPERFAMILY (MFS) PROFILE DOMAIN-CONTAINING PROTEIN"/>
    <property type="match status" value="1"/>
</dbReference>
<feature type="transmembrane region" description="Helical" evidence="6">
    <location>
        <begin position="347"/>
        <end position="367"/>
    </location>
</feature>
<dbReference type="CDD" id="cd06173">
    <property type="entry name" value="MFS_MefA_like"/>
    <property type="match status" value="1"/>
</dbReference>
<evidence type="ECO:0000313" key="8">
    <source>
        <dbReference type="Proteomes" id="UP000076563"/>
    </source>
</evidence>
<keyword evidence="5 6" id="KW-0472">Membrane</keyword>
<dbReference type="Gene3D" id="1.20.1250.20">
    <property type="entry name" value="MFS general substrate transporter like domains"/>
    <property type="match status" value="2"/>
</dbReference>
<feature type="transmembrane region" description="Helical" evidence="6">
    <location>
        <begin position="71"/>
        <end position="92"/>
    </location>
</feature>
<feature type="transmembrane region" description="Helical" evidence="6">
    <location>
        <begin position="309"/>
        <end position="327"/>
    </location>
</feature>
<evidence type="ECO:0000256" key="3">
    <source>
        <dbReference type="ARBA" id="ARBA00022692"/>
    </source>
</evidence>
<evidence type="ECO:0000256" key="6">
    <source>
        <dbReference type="SAM" id="Phobius"/>
    </source>
</evidence>
<protein>
    <recommendedName>
        <fullName evidence="9">MFS transporter</fullName>
    </recommendedName>
</protein>
<evidence type="ECO:0000256" key="5">
    <source>
        <dbReference type="ARBA" id="ARBA00023136"/>
    </source>
</evidence>
<organism evidence="7 8">
    <name type="scientific">Paenibacillus elgii</name>
    <dbReference type="NCBI Taxonomy" id="189691"/>
    <lineage>
        <taxon>Bacteria</taxon>
        <taxon>Bacillati</taxon>
        <taxon>Bacillota</taxon>
        <taxon>Bacilli</taxon>
        <taxon>Bacillales</taxon>
        <taxon>Paenibacillaceae</taxon>
        <taxon>Paenibacillus</taxon>
    </lineage>
</organism>
<dbReference type="STRING" id="1007103.GCA_000213315_02390"/>
<dbReference type="OrthoDB" id="2351575at2"/>
<dbReference type="PANTHER" id="PTHR23513">
    <property type="entry name" value="INTEGRAL MEMBRANE EFFLUX PROTEIN-RELATED"/>
    <property type="match status" value="1"/>
</dbReference>
<dbReference type="SUPFAM" id="SSF103473">
    <property type="entry name" value="MFS general substrate transporter"/>
    <property type="match status" value="1"/>
</dbReference>
<accession>A0A163VQ62</accession>
<reference evidence="8" key="1">
    <citation type="submission" date="2016-01" db="EMBL/GenBank/DDBJ databases">
        <title>Draft genome of Chromobacterium sp. F49.</title>
        <authorList>
            <person name="Hong K.W."/>
        </authorList>
    </citation>
    <scope>NUCLEOTIDE SEQUENCE [LARGE SCALE GENOMIC DNA]</scope>
    <source>
        <strain evidence="8">M63</strain>
    </source>
</reference>
<keyword evidence="3 6" id="KW-0812">Transmembrane</keyword>
<keyword evidence="4 6" id="KW-1133">Transmembrane helix</keyword>
<feature type="transmembrane region" description="Helical" evidence="6">
    <location>
        <begin position="373"/>
        <end position="393"/>
    </location>
</feature>
<evidence type="ECO:0000256" key="2">
    <source>
        <dbReference type="ARBA" id="ARBA00022475"/>
    </source>
</evidence>
<feature type="transmembrane region" description="Helical" evidence="6">
    <location>
        <begin position="253"/>
        <end position="279"/>
    </location>
</feature>
<dbReference type="Proteomes" id="UP000076563">
    <property type="component" value="Unassembled WGS sequence"/>
</dbReference>
<keyword evidence="8" id="KW-1185">Reference proteome</keyword>
<comment type="subcellular location">
    <subcellularLocation>
        <location evidence="1">Cell membrane</location>
        <topology evidence="1">Multi-pass membrane protein</topology>
    </subcellularLocation>
</comment>
<comment type="caution">
    <text evidence="7">The sequence shown here is derived from an EMBL/GenBank/DDBJ whole genome shotgun (WGS) entry which is preliminary data.</text>
</comment>
<feature type="transmembrane region" description="Helical" evidence="6">
    <location>
        <begin position="98"/>
        <end position="115"/>
    </location>
</feature>
<dbReference type="EMBL" id="LQRA01000073">
    <property type="protein sequence ID" value="KZE75231.1"/>
    <property type="molecule type" value="Genomic_DNA"/>
</dbReference>
<dbReference type="InterPro" id="IPR036259">
    <property type="entry name" value="MFS_trans_sf"/>
</dbReference>
<keyword evidence="2" id="KW-1003">Cell membrane</keyword>